<dbReference type="Proteomes" id="UP001159363">
    <property type="component" value="Chromosome 6"/>
</dbReference>
<gene>
    <name evidence="1" type="ORF">PR048_019299</name>
</gene>
<protein>
    <recommendedName>
        <fullName evidence="3">TTF-type domain-containing protein</fullName>
    </recommendedName>
</protein>
<sequence length="171" mass="18938">MEHVPVEDICDVGTPIFPTPTSSSHTRISNCHFQPDCASACESGTGKEPDLGDGKLCNFYPSIDLLDIGNCAGSGLSSKLSTEEKFKFLKKCSIPPLSFPFPVISQGNKNRKFRRDWLVTYSWLIYSAKDNRAYCKMCVLYGSDYGGEGDQQLGILCLKPLIKYKDAISDF</sequence>
<name>A0ABQ9H344_9NEOP</name>
<proteinExistence type="predicted"/>
<reference evidence="1 2" key="1">
    <citation type="submission" date="2023-02" db="EMBL/GenBank/DDBJ databases">
        <title>LHISI_Scaffold_Assembly.</title>
        <authorList>
            <person name="Stuart O.P."/>
            <person name="Cleave R."/>
            <person name="Magrath M.J.L."/>
            <person name="Mikheyev A.S."/>
        </authorList>
    </citation>
    <scope>NUCLEOTIDE SEQUENCE [LARGE SCALE GENOMIC DNA]</scope>
    <source>
        <strain evidence="1">Daus_M_001</strain>
        <tissue evidence="1">Leg muscle</tissue>
    </source>
</reference>
<keyword evidence="2" id="KW-1185">Reference proteome</keyword>
<comment type="caution">
    <text evidence="1">The sequence shown here is derived from an EMBL/GenBank/DDBJ whole genome shotgun (WGS) entry which is preliminary data.</text>
</comment>
<evidence type="ECO:0000313" key="1">
    <source>
        <dbReference type="EMBL" id="KAJ8878714.1"/>
    </source>
</evidence>
<dbReference type="EMBL" id="JARBHB010000007">
    <property type="protein sequence ID" value="KAJ8878714.1"/>
    <property type="molecule type" value="Genomic_DNA"/>
</dbReference>
<evidence type="ECO:0000313" key="2">
    <source>
        <dbReference type="Proteomes" id="UP001159363"/>
    </source>
</evidence>
<accession>A0ABQ9H344</accession>
<evidence type="ECO:0008006" key="3">
    <source>
        <dbReference type="Google" id="ProtNLM"/>
    </source>
</evidence>
<organism evidence="1 2">
    <name type="scientific">Dryococelus australis</name>
    <dbReference type="NCBI Taxonomy" id="614101"/>
    <lineage>
        <taxon>Eukaryota</taxon>
        <taxon>Metazoa</taxon>
        <taxon>Ecdysozoa</taxon>
        <taxon>Arthropoda</taxon>
        <taxon>Hexapoda</taxon>
        <taxon>Insecta</taxon>
        <taxon>Pterygota</taxon>
        <taxon>Neoptera</taxon>
        <taxon>Polyneoptera</taxon>
        <taxon>Phasmatodea</taxon>
        <taxon>Verophasmatodea</taxon>
        <taxon>Anareolatae</taxon>
        <taxon>Phasmatidae</taxon>
        <taxon>Eurycanthinae</taxon>
        <taxon>Dryococelus</taxon>
    </lineage>
</organism>